<dbReference type="SUPFAM" id="SSF53850">
    <property type="entry name" value="Periplasmic binding protein-like II"/>
    <property type="match status" value="1"/>
</dbReference>
<dbReference type="InterPro" id="IPR018313">
    <property type="entry name" value="SBP_3_CS"/>
</dbReference>
<dbReference type="InterPro" id="IPR001638">
    <property type="entry name" value="Solute-binding_3/MltF_N"/>
</dbReference>
<proteinExistence type="predicted"/>
<accession>A0A1W1C161</accession>
<dbReference type="EMBL" id="FPHE01000092">
    <property type="protein sequence ID" value="SFV59451.1"/>
    <property type="molecule type" value="Genomic_DNA"/>
</dbReference>
<dbReference type="Pfam" id="PF00497">
    <property type="entry name" value="SBP_bac_3"/>
    <property type="match status" value="1"/>
</dbReference>
<dbReference type="PROSITE" id="PS01039">
    <property type="entry name" value="SBP_BACTERIAL_3"/>
    <property type="match status" value="1"/>
</dbReference>
<dbReference type="Gene3D" id="3.40.190.10">
    <property type="entry name" value="Periplasmic binding protein-like II"/>
    <property type="match status" value="2"/>
</dbReference>
<dbReference type="GO" id="GO:0016020">
    <property type="term" value="C:membrane"/>
    <property type="evidence" value="ECO:0007669"/>
    <property type="project" value="InterPro"/>
</dbReference>
<sequence length="266" mass="29909">MKKIIAALLIMLGLNLAADDISLWQKSTLNAVLQRGELRVGLEAGYMPFEMKTKKGNIVGFDVDMMKAMAKAMGVKLKLVPTAWDGIIAGLLTGKYDIIASGMTVTQERNLKINFANPYISIGQTILANKKYAGKTWQDIDKKGNTVVTKLGVTGEIATRKMFKHATIRTFDTEADAVQEVMNGKADAFVYDKPYNAIFYASKGKGKLAFLDQDLTYEPLGWAIRKGDPDFLNWLNNFLNQTKHDGLYKKIYDKWFNSTRWQKKVM</sequence>
<dbReference type="AlphaFoldDB" id="A0A1W1C161"/>
<feature type="domain" description="Solute-binding protein family 3/N-terminal" evidence="3">
    <location>
        <begin position="37"/>
        <end position="259"/>
    </location>
</feature>
<gene>
    <name evidence="5" type="ORF">MNB_SV-12-1293</name>
</gene>
<evidence type="ECO:0000256" key="1">
    <source>
        <dbReference type="ARBA" id="ARBA00004196"/>
    </source>
</evidence>
<dbReference type="SMART" id="SM00079">
    <property type="entry name" value="PBPe"/>
    <property type="match status" value="1"/>
</dbReference>
<dbReference type="GO" id="GO:0015276">
    <property type="term" value="F:ligand-gated monoatomic ion channel activity"/>
    <property type="evidence" value="ECO:0007669"/>
    <property type="project" value="InterPro"/>
</dbReference>
<dbReference type="PANTHER" id="PTHR35936">
    <property type="entry name" value="MEMBRANE-BOUND LYTIC MUREIN TRANSGLYCOSYLASE F"/>
    <property type="match status" value="1"/>
</dbReference>
<feature type="domain" description="Ionotropic glutamate receptor C-terminal" evidence="4">
    <location>
        <begin position="37"/>
        <end position="258"/>
    </location>
</feature>
<keyword evidence="2" id="KW-0732">Signal</keyword>
<protein>
    <submittedName>
        <fullName evidence="5">BINDING COMPONENT OF ABC TRANSPORTER</fullName>
    </submittedName>
</protein>
<evidence type="ECO:0000256" key="2">
    <source>
        <dbReference type="ARBA" id="ARBA00022729"/>
    </source>
</evidence>
<dbReference type="CDD" id="cd13629">
    <property type="entry name" value="PBP2_Dsm1740"/>
    <property type="match status" value="1"/>
</dbReference>
<dbReference type="SMART" id="SM00062">
    <property type="entry name" value="PBPb"/>
    <property type="match status" value="1"/>
</dbReference>
<organism evidence="5">
    <name type="scientific">hydrothermal vent metagenome</name>
    <dbReference type="NCBI Taxonomy" id="652676"/>
    <lineage>
        <taxon>unclassified sequences</taxon>
        <taxon>metagenomes</taxon>
        <taxon>ecological metagenomes</taxon>
    </lineage>
</organism>
<evidence type="ECO:0000259" key="4">
    <source>
        <dbReference type="SMART" id="SM00079"/>
    </source>
</evidence>
<evidence type="ECO:0000313" key="5">
    <source>
        <dbReference type="EMBL" id="SFV59451.1"/>
    </source>
</evidence>
<name>A0A1W1C161_9ZZZZ</name>
<dbReference type="GO" id="GO:0030313">
    <property type="term" value="C:cell envelope"/>
    <property type="evidence" value="ECO:0007669"/>
    <property type="project" value="UniProtKB-SubCell"/>
</dbReference>
<evidence type="ECO:0000259" key="3">
    <source>
        <dbReference type="SMART" id="SM00062"/>
    </source>
</evidence>
<comment type="subcellular location">
    <subcellularLocation>
        <location evidence="1">Cell envelope</location>
    </subcellularLocation>
</comment>
<dbReference type="PANTHER" id="PTHR35936:SF38">
    <property type="entry name" value="GLUTAMINE-BINDING PERIPLASMIC PROTEIN"/>
    <property type="match status" value="1"/>
</dbReference>
<dbReference type="InterPro" id="IPR001320">
    <property type="entry name" value="Iontro_rcpt_C"/>
</dbReference>
<reference evidence="5" key="1">
    <citation type="submission" date="2016-10" db="EMBL/GenBank/DDBJ databases">
        <authorList>
            <person name="de Groot N.N."/>
        </authorList>
    </citation>
    <scope>NUCLEOTIDE SEQUENCE</scope>
</reference>